<dbReference type="InterPro" id="IPR050732">
    <property type="entry name" value="Beta-glucan_modifiers"/>
</dbReference>
<keyword evidence="13" id="KW-0472">Membrane</keyword>
<evidence type="ECO:0000256" key="12">
    <source>
        <dbReference type="ARBA" id="ARBA00022801"/>
    </source>
</evidence>
<protein>
    <recommendedName>
        <fullName evidence="6">Probable glucan endo-1,3-beta-glucosidase eglC</fullName>
        <ecNumber evidence="5">3.2.1.39</ecNumber>
    </recommendedName>
    <alternativeName>
        <fullName evidence="20">Endo-1,3-beta-glucanase eglC</fullName>
    </alternativeName>
    <alternativeName>
        <fullName evidence="21">Laminarinase eglC</fullName>
    </alternativeName>
</protein>
<keyword evidence="12" id="KW-0378">Hydrolase</keyword>
<reference evidence="23 24" key="1">
    <citation type="submission" date="2024-02" db="EMBL/GenBank/DDBJ databases">
        <title>De novo assembly and annotation of 12 fungi associated with fruit tree decline syndrome in Ontario, Canada.</title>
        <authorList>
            <person name="Sulman M."/>
            <person name="Ellouze W."/>
            <person name="Ilyukhin E."/>
        </authorList>
    </citation>
    <scope>NUCLEOTIDE SEQUENCE [LARGE SCALE GENOMIC DNA]</scope>
    <source>
        <strain evidence="23 24">M1-105</strain>
    </source>
</reference>
<name>A0ABR3SZY4_9PEZI</name>
<keyword evidence="18" id="KW-0624">Polysaccharide degradation</keyword>
<evidence type="ECO:0000256" key="4">
    <source>
        <dbReference type="ARBA" id="ARBA00008773"/>
    </source>
</evidence>
<evidence type="ECO:0000256" key="18">
    <source>
        <dbReference type="ARBA" id="ARBA00023326"/>
    </source>
</evidence>
<dbReference type="EMBL" id="JAJVDC020000027">
    <property type="protein sequence ID" value="KAL1632687.1"/>
    <property type="molecule type" value="Genomic_DNA"/>
</dbReference>
<evidence type="ECO:0000256" key="20">
    <source>
        <dbReference type="ARBA" id="ARBA00032134"/>
    </source>
</evidence>
<accession>A0ABR3SZY4</accession>
<keyword evidence="16" id="KW-0449">Lipoprotein</keyword>
<comment type="similarity">
    <text evidence="4 22">Belongs to the glycosyl hydrolase 17 family.</text>
</comment>
<keyword evidence="11" id="KW-0732">Signal</keyword>
<evidence type="ECO:0000256" key="2">
    <source>
        <dbReference type="ARBA" id="ARBA00004191"/>
    </source>
</evidence>
<evidence type="ECO:0000256" key="14">
    <source>
        <dbReference type="ARBA" id="ARBA00023180"/>
    </source>
</evidence>
<evidence type="ECO:0000256" key="1">
    <source>
        <dbReference type="ARBA" id="ARBA00000382"/>
    </source>
</evidence>
<evidence type="ECO:0000256" key="17">
    <source>
        <dbReference type="ARBA" id="ARBA00023316"/>
    </source>
</evidence>
<organism evidence="23 24">
    <name type="scientific">Neofusicoccum ribis</name>
    <dbReference type="NCBI Taxonomy" id="45134"/>
    <lineage>
        <taxon>Eukaryota</taxon>
        <taxon>Fungi</taxon>
        <taxon>Dikarya</taxon>
        <taxon>Ascomycota</taxon>
        <taxon>Pezizomycotina</taxon>
        <taxon>Dothideomycetes</taxon>
        <taxon>Dothideomycetes incertae sedis</taxon>
        <taxon>Botryosphaeriales</taxon>
        <taxon>Botryosphaeriaceae</taxon>
        <taxon>Neofusicoccum</taxon>
    </lineage>
</organism>
<evidence type="ECO:0000256" key="7">
    <source>
        <dbReference type="ARBA" id="ARBA00022475"/>
    </source>
</evidence>
<evidence type="ECO:0000256" key="8">
    <source>
        <dbReference type="ARBA" id="ARBA00022512"/>
    </source>
</evidence>
<gene>
    <name evidence="23" type="ORF">SLS56_003384</name>
</gene>
<evidence type="ECO:0000313" key="24">
    <source>
        <dbReference type="Proteomes" id="UP001521116"/>
    </source>
</evidence>
<dbReference type="PANTHER" id="PTHR16631">
    <property type="entry name" value="GLUCAN 1,3-BETA-GLUCOSIDASE"/>
    <property type="match status" value="1"/>
</dbReference>
<comment type="caution">
    <text evidence="23">The sequence shown here is derived from an EMBL/GenBank/DDBJ whole genome shotgun (WGS) entry which is preliminary data.</text>
</comment>
<evidence type="ECO:0000313" key="23">
    <source>
        <dbReference type="EMBL" id="KAL1632687.1"/>
    </source>
</evidence>
<dbReference type="InterPro" id="IPR000490">
    <property type="entry name" value="Glyco_hydro_17"/>
</dbReference>
<dbReference type="Gene3D" id="3.20.20.80">
    <property type="entry name" value="Glycosidases"/>
    <property type="match status" value="1"/>
</dbReference>
<dbReference type="PANTHER" id="PTHR16631:SF13">
    <property type="entry name" value="GLUCAN ENDO-1,3-BETA-GLUCOSIDASE EGLC-RELATED"/>
    <property type="match status" value="1"/>
</dbReference>
<dbReference type="Proteomes" id="UP001521116">
    <property type="component" value="Unassembled WGS sequence"/>
</dbReference>
<evidence type="ECO:0000256" key="21">
    <source>
        <dbReference type="ARBA" id="ARBA00032906"/>
    </source>
</evidence>
<evidence type="ECO:0000256" key="10">
    <source>
        <dbReference type="ARBA" id="ARBA00022622"/>
    </source>
</evidence>
<evidence type="ECO:0000256" key="11">
    <source>
        <dbReference type="ARBA" id="ARBA00022729"/>
    </source>
</evidence>
<keyword evidence="8" id="KW-0134">Cell wall</keyword>
<keyword evidence="9" id="KW-0964">Secreted</keyword>
<dbReference type="SUPFAM" id="SSF51445">
    <property type="entry name" value="(Trans)glycosidases"/>
    <property type="match status" value="1"/>
</dbReference>
<comment type="catalytic activity">
    <reaction evidence="1">
        <text>Hydrolysis of (1-&gt;3)-beta-D-glucosidic linkages in (1-&gt;3)-beta-D-glucans.</text>
        <dbReference type="EC" id="3.2.1.39"/>
    </reaction>
</comment>
<evidence type="ECO:0000256" key="16">
    <source>
        <dbReference type="ARBA" id="ARBA00023288"/>
    </source>
</evidence>
<keyword evidence="17" id="KW-0961">Cell wall biogenesis/degradation</keyword>
<keyword evidence="15" id="KW-0119">Carbohydrate metabolism</keyword>
<evidence type="ECO:0000256" key="13">
    <source>
        <dbReference type="ARBA" id="ARBA00023136"/>
    </source>
</evidence>
<evidence type="ECO:0000256" key="3">
    <source>
        <dbReference type="ARBA" id="ARBA00004609"/>
    </source>
</evidence>
<evidence type="ECO:0000256" key="5">
    <source>
        <dbReference type="ARBA" id="ARBA00012780"/>
    </source>
</evidence>
<dbReference type="Pfam" id="PF00332">
    <property type="entry name" value="Glyco_hydro_17"/>
    <property type="match status" value="1"/>
</dbReference>
<evidence type="ECO:0000256" key="15">
    <source>
        <dbReference type="ARBA" id="ARBA00023277"/>
    </source>
</evidence>
<keyword evidence="7" id="KW-1003">Cell membrane</keyword>
<comment type="subcellular location">
    <subcellularLocation>
        <location evidence="3">Cell membrane</location>
        <topology evidence="3">Lipid-anchor</topology>
        <topology evidence="3">GPI-anchor</topology>
    </subcellularLocation>
    <subcellularLocation>
        <location evidence="2">Secreted</location>
        <location evidence="2">Cell wall</location>
    </subcellularLocation>
</comment>
<dbReference type="InterPro" id="IPR017853">
    <property type="entry name" value="GH"/>
</dbReference>
<keyword evidence="10" id="KW-0336">GPI-anchor</keyword>
<evidence type="ECO:0000256" key="22">
    <source>
        <dbReference type="RuleBase" id="RU004335"/>
    </source>
</evidence>
<comment type="function">
    <text evidence="19">Glucanases play a role in cell expansion during growth, in cell-cell fusion during mating, and in spore release during sporulation. This enzyme may be involved in beta-glucan degradation and also function biosynthetically as a transglycosylase.</text>
</comment>
<sequence length="288" mass="31333">MKIPILPVMATMAAVTNAYLKGFNIAAEKPDGSCRTQADWELAFRNIQKLPGGPFDQARLFATSDCNTLARAVPAALAANTRILVGVWTEDEAHFGREKAALLDAIQKYGGGWITAISVGSETLYRKEADPNRLAQQIYDVRGMVRSVGVGQAVGHVDTWTAWVDPANRPVVVACDFVGTDAYPYWQGTTIPASTDTFWKAIADTRAAVTAVKKGLEVWVTETGWPATGKNFGASTASVQNAKAYWKGVACSSLKQMNTFWYSYQDYTSEPSFGVYGKNGQPLFDMTC</sequence>
<proteinExistence type="inferred from homology"/>
<evidence type="ECO:0000256" key="6">
    <source>
        <dbReference type="ARBA" id="ARBA00019762"/>
    </source>
</evidence>
<keyword evidence="24" id="KW-1185">Reference proteome</keyword>
<evidence type="ECO:0000256" key="19">
    <source>
        <dbReference type="ARBA" id="ARBA00025152"/>
    </source>
</evidence>
<keyword evidence="14" id="KW-0325">Glycoprotein</keyword>
<evidence type="ECO:0000256" key="9">
    <source>
        <dbReference type="ARBA" id="ARBA00022525"/>
    </source>
</evidence>
<dbReference type="EC" id="3.2.1.39" evidence="5"/>